<name>S9PIP2_CYSF2</name>
<keyword evidence="1" id="KW-0732">Signal</keyword>
<gene>
    <name evidence="2" type="ORF">D187_008464</name>
</gene>
<proteinExistence type="predicted"/>
<evidence type="ECO:0000256" key="1">
    <source>
        <dbReference type="SAM" id="SignalP"/>
    </source>
</evidence>
<organism evidence="2 3">
    <name type="scientific">Cystobacter fuscus (strain ATCC 25194 / DSM 2262 / NBRC 100088 / M29)</name>
    <dbReference type="NCBI Taxonomy" id="1242864"/>
    <lineage>
        <taxon>Bacteria</taxon>
        <taxon>Pseudomonadati</taxon>
        <taxon>Myxococcota</taxon>
        <taxon>Myxococcia</taxon>
        <taxon>Myxococcales</taxon>
        <taxon>Cystobacterineae</taxon>
        <taxon>Archangiaceae</taxon>
        <taxon>Cystobacter</taxon>
    </lineage>
</organism>
<feature type="signal peptide" evidence="1">
    <location>
        <begin position="1"/>
        <end position="18"/>
    </location>
</feature>
<feature type="chain" id="PRO_5004554274" description="Lipoprotein" evidence="1">
    <location>
        <begin position="19"/>
        <end position="181"/>
    </location>
</feature>
<dbReference type="AlphaFoldDB" id="S9PIP2"/>
<evidence type="ECO:0000313" key="2">
    <source>
        <dbReference type="EMBL" id="EPX62277.1"/>
    </source>
</evidence>
<reference evidence="2" key="1">
    <citation type="submission" date="2013-05" db="EMBL/GenBank/DDBJ databases">
        <title>Genome assembly of Cystobacter fuscus DSM 2262.</title>
        <authorList>
            <person name="Sharma G."/>
            <person name="Khatri I."/>
            <person name="Kaur C."/>
            <person name="Mayilraj S."/>
            <person name="Subramanian S."/>
        </authorList>
    </citation>
    <scope>NUCLEOTIDE SEQUENCE [LARGE SCALE GENOMIC DNA]</scope>
    <source>
        <strain evidence="2">DSM 2262</strain>
    </source>
</reference>
<evidence type="ECO:0000313" key="3">
    <source>
        <dbReference type="Proteomes" id="UP000011682"/>
    </source>
</evidence>
<evidence type="ECO:0008006" key="4">
    <source>
        <dbReference type="Google" id="ProtNLM"/>
    </source>
</evidence>
<sequence>MLLRNVRYLLLFLSVARADPSPALTVQLECLDAWKGGNLQEQGGGPMGAQWNTEAVVCEARIEGTPGDAVRSVHMMLQVGQGNEMLMVGELYVPAHPQRTLAMADAQSQAKSIQAAASPIRTFFIPDPLLARTLRKKSRQPGTGAEVYIVHFVLTARGLDGKGRVVARARDEVKSEFAFGE</sequence>
<protein>
    <recommendedName>
        <fullName evidence="4">Lipoprotein</fullName>
    </recommendedName>
</protein>
<comment type="caution">
    <text evidence="2">The sequence shown here is derived from an EMBL/GenBank/DDBJ whole genome shotgun (WGS) entry which is preliminary data.</text>
</comment>
<accession>S9PIP2</accession>
<dbReference type="Proteomes" id="UP000011682">
    <property type="component" value="Unassembled WGS sequence"/>
</dbReference>
<dbReference type="EMBL" id="ANAH02000007">
    <property type="protein sequence ID" value="EPX62277.1"/>
    <property type="molecule type" value="Genomic_DNA"/>
</dbReference>
<keyword evidence="3" id="KW-1185">Reference proteome</keyword>